<feature type="chain" id="PRO_5002162838" evidence="2">
    <location>
        <begin position="18"/>
        <end position="301"/>
    </location>
</feature>
<evidence type="ECO:0000256" key="2">
    <source>
        <dbReference type="SAM" id="SignalP"/>
    </source>
</evidence>
<protein>
    <submittedName>
        <fullName evidence="3">Uncharacterized protein</fullName>
    </submittedName>
</protein>
<dbReference type="EMBL" id="JWZT01005178">
    <property type="protein sequence ID" value="KII61922.1"/>
    <property type="molecule type" value="Genomic_DNA"/>
</dbReference>
<keyword evidence="1" id="KW-1133">Transmembrane helix</keyword>
<dbReference type="AlphaFoldDB" id="A0A0C2IYJ5"/>
<sequence>MQVIHFVLLTFFKLITSDDVNQICTNIDDQILMVAIQEISIDQTPHCSDGDDPYNDVEQMRSIEWVIHGALNCHVKDLRQFLRNYFEKQINCTSHFEEWSRYVETPRIIDTRTCKLRIENHFNELNLFLDYLKLQNIPKDTYTRMIISAQCNIEKAMNQYYRAMKIFDSQSNFLKTYINSLLVTTKGKRITYLLLVDDLKNSLVYREWTTNRYLSSLLQCFLQDSHVDIALDSPDKPFIPAPEASNLGLERFLLILGSVSVTTLIIVTILYKRGTLKRKTLVLFDENGVDWRVRQNLICHA</sequence>
<comment type="caution">
    <text evidence="3">The sequence shown here is derived from an EMBL/GenBank/DDBJ whole genome shotgun (WGS) entry which is preliminary data.</text>
</comment>
<feature type="transmembrane region" description="Helical" evidence="1">
    <location>
        <begin position="252"/>
        <end position="271"/>
    </location>
</feature>
<name>A0A0C2IYJ5_THEKT</name>
<reference evidence="3 4" key="1">
    <citation type="journal article" date="2014" name="Genome Biol. Evol.">
        <title>The genome of the myxosporean Thelohanellus kitauei shows adaptations to nutrient acquisition within its fish host.</title>
        <authorList>
            <person name="Yang Y."/>
            <person name="Xiong J."/>
            <person name="Zhou Z."/>
            <person name="Huo F."/>
            <person name="Miao W."/>
            <person name="Ran C."/>
            <person name="Liu Y."/>
            <person name="Zhang J."/>
            <person name="Feng J."/>
            <person name="Wang M."/>
            <person name="Wang M."/>
            <person name="Wang L."/>
            <person name="Yao B."/>
        </authorList>
    </citation>
    <scope>NUCLEOTIDE SEQUENCE [LARGE SCALE GENOMIC DNA]</scope>
    <source>
        <strain evidence="3">Wuqing</strain>
    </source>
</reference>
<organism evidence="3 4">
    <name type="scientific">Thelohanellus kitauei</name>
    <name type="common">Myxosporean</name>
    <dbReference type="NCBI Taxonomy" id="669202"/>
    <lineage>
        <taxon>Eukaryota</taxon>
        <taxon>Metazoa</taxon>
        <taxon>Cnidaria</taxon>
        <taxon>Myxozoa</taxon>
        <taxon>Myxosporea</taxon>
        <taxon>Bivalvulida</taxon>
        <taxon>Platysporina</taxon>
        <taxon>Myxobolidae</taxon>
        <taxon>Thelohanellus</taxon>
    </lineage>
</organism>
<evidence type="ECO:0000256" key="1">
    <source>
        <dbReference type="SAM" id="Phobius"/>
    </source>
</evidence>
<gene>
    <name evidence="3" type="ORF">RF11_05445</name>
</gene>
<proteinExistence type="predicted"/>
<dbReference type="Proteomes" id="UP000031668">
    <property type="component" value="Unassembled WGS sequence"/>
</dbReference>
<feature type="signal peptide" evidence="2">
    <location>
        <begin position="1"/>
        <end position="17"/>
    </location>
</feature>
<evidence type="ECO:0000313" key="4">
    <source>
        <dbReference type="Proteomes" id="UP000031668"/>
    </source>
</evidence>
<keyword evidence="1" id="KW-0472">Membrane</keyword>
<accession>A0A0C2IYJ5</accession>
<evidence type="ECO:0000313" key="3">
    <source>
        <dbReference type="EMBL" id="KII61922.1"/>
    </source>
</evidence>
<keyword evidence="4" id="KW-1185">Reference proteome</keyword>
<keyword evidence="1" id="KW-0812">Transmembrane</keyword>
<keyword evidence="2" id="KW-0732">Signal</keyword>